<dbReference type="EMBL" id="JALJOR010000002">
    <property type="protein sequence ID" value="KAK9824091.1"/>
    <property type="molecule type" value="Genomic_DNA"/>
</dbReference>
<evidence type="ECO:0000313" key="2">
    <source>
        <dbReference type="Proteomes" id="UP001489004"/>
    </source>
</evidence>
<protein>
    <submittedName>
        <fullName evidence="1">Uncharacterized protein</fullName>
    </submittedName>
</protein>
<accession>A0AAW1QSG7</accession>
<dbReference type="AlphaFoldDB" id="A0AAW1QSG7"/>
<comment type="caution">
    <text evidence="1">The sequence shown here is derived from an EMBL/GenBank/DDBJ whole genome shotgun (WGS) entry which is preliminary data.</text>
</comment>
<dbReference type="Proteomes" id="UP001489004">
    <property type="component" value="Unassembled WGS sequence"/>
</dbReference>
<evidence type="ECO:0000313" key="1">
    <source>
        <dbReference type="EMBL" id="KAK9824091.1"/>
    </source>
</evidence>
<reference evidence="1 2" key="1">
    <citation type="journal article" date="2024" name="Nat. Commun.">
        <title>Phylogenomics reveals the evolutionary origins of lichenization in chlorophyte algae.</title>
        <authorList>
            <person name="Puginier C."/>
            <person name="Libourel C."/>
            <person name="Otte J."/>
            <person name="Skaloud P."/>
            <person name="Haon M."/>
            <person name="Grisel S."/>
            <person name="Petersen M."/>
            <person name="Berrin J.G."/>
            <person name="Delaux P.M."/>
            <person name="Dal Grande F."/>
            <person name="Keller J."/>
        </authorList>
    </citation>
    <scope>NUCLEOTIDE SEQUENCE [LARGE SCALE GENOMIC DNA]</scope>
    <source>
        <strain evidence="1 2">SAG 2043</strain>
    </source>
</reference>
<sequence>MEVELVGLDAGTHDWSSLGQHDVFPIILRYLQPAHHLDNGVRVQHYRGLGIAALVCKSWHTSVQAGRKSLFMYVGMGPSGGALRDHLAKFRSVDVVRVASDENVYPLEYPSPAQALRWPMSR</sequence>
<keyword evidence="2" id="KW-1185">Reference proteome</keyword>
<name>A0AAW1QSG7_9CHLO</name>
<gene>
    <name evidence="1" type="ORF">WJX72_007652</name>
</gene>
<organism evidence="1 2">
    <name type="scientific">[Myrmecia] bisecta</name>
    <dbReference type="NCBI Taxonomy" id="41462"/>
    <lineage>
        <taxon>Eukaryota</taxon>
        <taxon>Viridiplantae</taxon>
        <taxon>Chlorophyta</taxon>
        <taxon>core chlorophytes</taxon>
        <taxon>Trebouxiophyceae</taxon>
        <taxon>Trebouxiales</taxon>
        <taxon>Trebouxiaceae</taxon>
        <taxon>Myrmecia</taxon>
    </lineage>
</organism>
<proteinExistence type="predicted"/>